<keyword evidence="3" id="KW-1185">Reference proteome</keyword>
<dbReference type="Gene3D" id="3.40.50.720">
    <property type="entry name" value="NAD(P)-binding Rossmann-like Domain"/>
    <property type="match status" value="1"/>
</dbReference>
<evidence type="ECO:0000259" key="1">
    <source>
        <dbReference type="SMART" id="SM00829"/>
    </source>
</evidence>
<name>A0ABW2X828_9ACTN</name>
<dbReference type="Gene3D" id="3.90.180.10">
    <property type="entry name" value="Medium-chain alcohol dehydrogenases, catalytic domain"/>
    <property type="match status" value="1"/>
</dbReference>
<dbReference type="PANTHER" id="PTHR11695">
    <property type="entry name" value="ALCOHOL DEHYDROGENASE RELATED"/>
    <property type="match status" value="1"/>
</dbReference>
<gene>
    <name evidence="2" type="ORF">ACFQ2K_47565</name>
</gene>
<evidence type="ECO:0000313" key="3">
    <source>
        <dbReference type="Proteomes" id="UP001596915"/>
    </source>
</evidence>
<dbReference type="EMBL" id="JBHTGL010000008">
    <property type="protein sequence ID" value="MFD0629143.1"/>
    <property type="molecule type" value="Genomic_DNA"/>
</dbReference>
<organism evidence="2 3">
    <name type="scientific">Streptomyces sanglieri</name>
    <dbReference type="NCBI Taxonomy" id="193460"/>
    <lineage>
        <taxon>Bacteria</taxon>
        <taxon>Bacillati</taxon>
        <taxon>Actinomycetota</taxon>
        <taxon>Actinomycetes</taxon>
        <taxon>Kitasatosporales</taxon>
        <taxon>Streptomycetaceae</taxon>
        <taxon>Streptomyces</taxon>
    </lineage>
</organism>
<keyword evidence="2" id="KW-0560">Oxidoreductase</keyword>
<protein>
    <submittedName>
        <fullName evidence="2">NADP-dependent oxidoreductase</fullName>
        <ecNumber evidence="2">1.-.-.-</ecNumber>
    </submittedName>
</protein>
<dbReference type="InterPro" id="IPR050700">
    <property type="entry name" value="YIM1/Zinc_Alcohol_DH_Fams"/>
</dbReference>
<reference evidence="3" key="1">
    <citation type="journal article" date="2019" name="Int. J. Syst. Evol. Microbiol.">
        <title>The Global Catalogue of Microorganisms (GCM) 10K type strain sequencing project: providing services to taxonomists for standard genome sequencing and annotation.</title>
        <authorList>
            <consortium name="The Broad Institute Genomics Platform"/>
            <consortium name="The Broad Institute Genome Sequencing Center for Infectious Disease"/>
            <person name="Wu L."/>
            <person name="Ma J."/>
        </authorList>
    </citation>
    <scope>NUCLEOTIDE SEQUENCE [LARGE SCALE GENOMIC DNA]</scope>
    <source>
        <strain evidence="3">JCM 12607</strain>
    </source>
</reference>
<dbReference type="EC" id="1.-.-.-" evidence="2"/>
<dbReference type="SMART" id="SM00829">
    <property type="entry name" value="PKS_ER"/>
    <property type="match status" value="1"/>
</dbReference>
<dbReference type="CDD" id="cd05289">
    <property type="entry name" value="MDR_like_2"/>
    <property type="match status" value="1"/>
</dbReference>
<dbReference type="Pfam" id="PF13602">
    <property type="entry name" value="ADH_zinc_N_2"/>
    <property type="match status" value="1"/>
</dbReference>
<dbReference type="SUPFAM" id="SSF50129">
    <property type="entry name" value="GroES-like"/>
    <property type="match status" value="1"/>
</dbReference>
<dbReference type="Pfam" id="PF08240">
    <property type="entry name" value="ADH_N"/>
    <property type="match status" value="1"/>
</dbReference>
<feature type="domain" description="Enoyl reductase (ER)" evidence="1">
    <location>
        <begin position="10"/>
        <end position="308"/>
    </location>
</feature>
<dbReference type="InterPro" id="IPR013154">
    <property type="entry name" value="ADH-like_N"/>
</dbReference>
<proteinExistence type="predicted"/>
<accession>A0ABW2X828</accession>
<dbReference type="Proteomes" id="UP001596915">
    <property type="component" value="Unassembled WGS sequence"/>
</dbReference>
<dbReference type="InterPro" id="IPR011032">
    <property type="entry name" value="GroES-like_sf"/>
</dbReference>
<evidence type="ECO:0000313" key="2">
    <source>
        <dbReference type="EMBL" id="MFD0629143.1"/>
    </source>
</evidence>
<comment type="caution">
    <text evidence="2">The sequence shown here is derived from an EMBL/GenBank/DDBJ whole genome shotgun (WGS) entry which is preliminary data.</text>
</comment>
<dbReference type="PANTHER" id="PTHR11695:SF294">
    <property type="entry name" value="RETICULON-4-INTERACTING PROTEIN 1, MITOCHONDRIAL"/>
    <property type="match status" value="1"/>
</dbReference>
<sequence length="319" mass="33426">MRAVRQYEFGGPEVLKEAMVPLPVPDVGEIRIAVRAAGINPTDCQHRAGGLFLKDLPPTLGWDVSGVVESVGLGVTIFRPGDEVFGMLPYPYGVGSHAEYVVGPARSFAPKPAGLDHVRAAALPLASLTAYQAIVDTAGLRPGRRALIHAASGGVGHLAVQIAKARGAHVIGTVLGEDRQKFVRDLGADEVIDNATTDFAETADEVDFVLDTLSGDIRSRSLSILRPDGTMVTTVPDAAADEVEREAGHGGRVRTIGVQADHAGIKAIADLAASGALRPQIHATFPPARAAEAHAMLESGRVTGKIVLVVEGREDRNAD</sequence>
<dbReference type="GO" id="GO:0016491">
    <property type="term" value="F:oxidoreductase activity"/>
    <property type="evidence" value="ECO:0007669"/>
    <property type="project" value="UniProtKB-KW"/>
</dbReference>
<dbReference type="InterPro" id="IPR020843">
    <property type="entry name" value="ER"/>
</dbReference>
<dbReference type="InterPro" id="IPR036291">
    <property type="entry name" value="NAD(P)-bd_dom_sf"/>
</dbReference>
<dbReference type="SUPFAM" id="SSF51735">
    <property type="entry name" value="NAD(P)-binding Rossmann-fold domains"/>
    <property type="match status" value="1"/>
</dbReference>